<dbReference type="GO" id="GO:0032259">
    <property type="term" value="P:methylation"/>
    <property type="evidence" value="ECO:0007669"/>
    <property type="project" value="UniProtKB-KW"/>
</dbReference>
<dbReference type="GO" id="GO:0017183">
    <property type="term" value="P:protein histidyl modification to diphthamide"/>
    <property type="evidence" value="ECO:0007669"/>
    <property type="project" value="InterPro"/>
</dbReference>
<keyword evidence="5" id="KW-0488">Methylation</keyword>
<evidence type="ECO:0000256" key="10">
    <source>
        <dbReference type="ARBA" id="ARBA00048752"/>
    </source>
</evidence>
<dbReference type="SUPFAM" id="SSF53790">
    <property type="entry name" value="Tetrapyrrole methylase"/>
    <property type="match status" value="1"/>
</dbReference>
<name>A0AAF0F4Z9_9BASI</name>
<feature type="compositionally biased region" description="Acidic residues" evidence="11">
    <location>
        <begin position="270"/>
        <end position="280"/>
    </location>
</feature>
<comment type="similarity">
    <text evidence="3">Belongs to the diphthine synthase family.</text>
</comment>
<keyword evidence="14" id="KW-1185">Reference proteome</keyword>
<protein>
    <recommendedName>
        <fullName evidence="4">diphthine methyl ester synthase</fullName>
        <ecNumber evidence="4">2.1.1.314</ecNumber>
    </recommendedName>
</protein>
<gene>
    <name evidence="13" type="primary">DPH5</name>
    <name evidence="13" type="ORF">MJAP1_003901</name>
</gene>
<dbReference type="Proteomes" id="UP001217754">
    <property type="component" value="Chromosome 8"/>
</dbReference>
<keyword evidence="6 13" id="KW-0489">Methyltransferase</keyword>
<dbReference type="Gene3D" id="3.30.950.10">
    <property type="entry name" value="Methyltransferase, Cobalt-precorrin-4 Transmethylase, Domain 2"/>
    <property type="match status" value="1"/>
</dbReference>
<feature type="region of interest" description="Disordered" evidence="11">
    <location>
        <begin position="261"/>
        <end position="291"/>
    </location>
</feature>
<feature type="domain" description="Tetrapyrrole methylase" evidence="12">
    <location>
        <begin position="3"/>
        <end position="186"/>
    </location>
</feature>
<evidence type="ECO:0000256" key="1">
    <source>
        <dbReference type="ARBA" id="ARBA00004006"/>
    </source>
</evidence>
<dbReference type="CDD" id="cd11647">
    <property type="entry name" value="DHP5_DphB"/>
    <property type="match status" value="1"/>
</dbReference>
<reference evidence="13" key="1">
    <citation type="submission" date="2023-03" db="EMBL/GenBank/DDBJ databases">
        <title>Mating type loci evolution in Malassezia.</title>
        <authorList>
            <person name="Coelho M.A."/>
        </authorList>
    </citation>
    <scope>NUCLEOTIDE SEQUENCE</scope>
    <source>
        <strain evidence="13">CBS 9431</strain>
    </source>
</reference>
<dbReference type="GO" id="GO:0141133">
    <property type="term" value="F:diphthine methyl ester synthase activity"/>
    <property type="evidence" value="ECO:0007669"/>
    <property type="project" value="UniProtKB-EC"/>
</dbReference>
<evidence type="ECO:0000259" key="12">
    <source>
        <dbReference type="Pfam" id="PF00590"/>
    </source>
</evidence>
<dbReference type="AlphaFoldDB" id="A0AAF0F4Z9"/>
<sequence length="348" mass="38763">MVLFLIGLGLADEQDITLKGLRAVQSCSRVYLESYTSILFVDDFKARMEKLYEKEVTLAHRETVELEADDILLAAHTGNVAFLVVGDPLSATTHSDLIMRARTFQAPGASAPTPVDVRIIHNASITTALGSSGLAGYNFGQTISVPFWTEDWHPDSWLERIGENMGLGLHTLCLSDIKVREQSIEDMSRGIVRYQPPRYMLIPQLIRQVLAAAKEHKVDYLDPDRTLAVALCRMGADAEGGRRGELIVAGTLAELLSYTEPTAEERAADEKEDDAYEEENPTASEKEMDERREARAVRRAIAFWGEPLHTLILVGKRLHPMEVAYGQTLTRPGSRWAQVAAEDYEVHN</sequence>
<comment type="pathway">
    <text evidence="2">Protein modification; peptidyl-diphthamide biosynthesis.</text>
</comment>
<evidence type="ECO:0000256" key="9">
    <source>
        <dbReference type="ARBA" id="ARBA00035662"/>
    </source>
</evidence>
<keyword evidence="7 13" id="KW-0808">Transferase</keyword>
<dbReference type="InterPro" id="IPR014776">
    <property type="entry name" value="4pyrrole_Mease_sub2"/>
</dbReference>
<dbReference type="InterPro" id="IPR035996">
    <property type="entry name" value="4pyrrol_Methylase_sf"/>
</dbReference>
<dbReference type="GeneID" id="85227552"/>
<evidence type="ECO:0000256" key="7">
    <source>
        <dbReference type="ARBA" id="ARBA00022679"/>
    </source>
</evidence>
<accession>A0AAF0F4Z9</accession>
<comment type="similarity">
    <text evidence="9">In the N-terminal section; belongs to the precorrin methyltransferase family.</text>
</comment>
<evidence type="ECO:0000256" key="2">
    <source>
        <dbReference type="ARBA" id="ARBA00005156"/>
    </source>
</evidence>
<comment type="function">
    <text evidence="1">S-adenosyl-L-methionine-dependent methyltransferase that catalyzes four methylations of the modified target histidine residue in translation elongation factor 2 (EF-2), to form an intermediate called diphthine methyl ester. The four successive methylation reactions represent the second step of diphthamide biosynthesis.</text>
</comment>
<evidence type="ECO:0000256" key="6">
    <source>
        <dbReference type="ARBA" id="ARBA00022603"/>
    </source>
</evidence>
<evidence type="ECO:0000256" key="8">
    <source>
        <dbReference type="ARBA" id="ARBA00022691"/>
    </source>
</evidence>
<dbReference type="NCBIfam" id="TIGR00522">
    <property type="entry name" value="dph5"/>
    <property type="match status" value="1"/>
</dbReference>
<evidence type="ECO:0000256" key="4">
    <source>
        <dbReference type="ARBA" id="ARBA00011927"/>
    </source>
</evidence>
<dbReference type="PANTHER" id="PTHR10882">
    <property type="entry name" value="DIPHTHINE SYNTHASE"/>
    <property type="match status" value="1"/>
</dbReference>
<evidence type="ECO:0000256" key="11">
    <source>
        <dbReference type="SAM" id="MobiDB-lite"/>
    </source>
</evidence>
<evidence type="ECO:0000313" key="14">
    <source>
        <dbReference type="Proteomes" id="UP001217754"/>
    </source>
</evidence>
<dbReference type="Pfam" id="PF00590">
    <property type="entry name" value="TP_methylase"/>
    <property type="match status" value="1"/>
</dbReference>
<proteinExistence type="inferred from homology"/>
<evidence type="ECO:0000256" key="5">
    <source>
        <dbReference type="ARBA" id="ARBA00022481"/>
    </source>
</evidence>
<dbReference type="InterPro" id="IPR004551">
    <property type="entry name" value="Dphthn_synthase"/>
</dbReference>
<organism evidence="13 14">
    <name type="scientific">Malassezia japonica</name>
    <dbReference type="NCBI Taxonomy" id="223818"/>
    <lineage>
        <taxon>Eukaryota</taxon>
        <taxon>Fungi</taxon>
        <taxon>Dikarya</taxon>
        <taxon>Basidiomycota</taxon>
        <taxon>Ustilaginomycotina</taxon>
        <taxon>Malasseziomycetes</taxon>
        <taxon>Malasseziales</taxon>
        <taxon>Malasseziaceae</taxon>
        <taxon>Malassezia</taxon>
    </lineage>
</organism>
<dbReference type="EC" id="2.1.1.314" evidence="4"/>
<evidence type="ECO:0000256" key="3">
    <source>
        <dbReference type="ARBA" id="ARBA00006729"/>
    </source>
</evidence>
<dbReference type="EMBL" id="CP119965">
    <property type="protein sequence ID" value="WFD40910.1"/>
    <property type="molecule type" value="Genomic_DNA"/>
</dbReference>
<dbReference type="Gene3D" id="3.40.1010.10">
    <property type="entry name" value="Cobalt-precorrin-4 Transmethylase, Domain 1"/>
    <property type="match status" value="1"/>
</dbReference>
<dbReference type="InterPro" id="IPR000878">
    <property type="entry name" value="4pyrrol_Mease"/>
</dbReference>
<comment type="catalytic activity">
    <reaction evidence="10">
        <text>2-[(3S)-amino-3-carboxypropyl]-L-histidyl-[translation elongation factor 2] + 4 S-adenosyl-L-methionine = diphthine methyl ester-[translation elongation factor 2] + 4 S-adenosyl-L-homocysteine + 3 H(+)</text>
        <dbReference type="Rhea" id="RHEA:42652"/>
        <dbReference type="Rhea" id="RHEA-COMP:9749"/>
        <dbReference type="Rhea" id="RHEA-COMP:10173"/>
        <dbReference type="ChEBI" id="CHEBI:15378"/>
        <dbReference type="ChEBI" id="CHEBI:57856"/>
        <dbReference type="ChEBI" id="CHEBI:59789"/>
        <dbReference type="ChEBI" id="CHEBI:73995"/>
        <dbReference type="ChEBI" id="CHEBI:79005"/>
        <dbReference type="EC" id="2.1.1.314"/>
    </reaction>
</comment>
<keyword evidence="8" id="KW-0949">S-adenosyl-L-methionine</keyword>
<dbReference type="InterPro" id="IPR014777">
    <property type="entry name" value="4pyrrole_Mease_sub1"/>
</dbReference>
<dbReference type="RefSeq" id="XP_060123807.1">
    <property type="nucleotide sequence ID" value="XM_060267824.1"/>
</dbReference>
<evidence type="ECO:0000313" key="13">
    <source>
        <dbReference type="EMBL" id="WFD40910.1"/>
    </source>
</evidence>
<dbReference type="PANTHER" id="PTHR10882:SF0">
    <property type="entry name" value="DIPHTHINE METHYL ESTER SYNTHASE"/>
    <property type="match status" value="1"/>
</dbReference>